<evidence type="ECO:0000256" key="3">
    <source>
        <dbReference type="ARBA" id="ARBA00022692"/>
    </source>
</evidence>
<dbReference type="Pfam" id="PF02687">
    <property type="entry name" value="FtsX"/>
    <property type="match status" value="1"/>
</dbReference>
<keyword evidence="11" id="KW-1185">Reference proteome</keyword>
<evidence type="ECO:0000256" key="7">
    <source>
        <dbReference type="SAM" id="Phobius"/>
    </source>
</evidence>
<dbReference type="InterPro" id="IPR003838">
    <property type="entry name" value="ABC3_permease_C"/>
</dbReference>
<comment type="subcellular location">
    <subcellularLocation>
        <location evidence="1">Cell membrane</location>
        <topology evidence="1">Multi-pass membrane protein</topology>
    </subcellularLocation>
</comment>
<dbReference type="AlphaFoldDB" id="A0A511N0G9"/>
<evidence type="ECO:0000256" key="1">
    <source>
        <dbReference type="ARBA" id="ARBA00004651"/>
    </source>
</evidence>
<dbReference type="GO" id="GO:0022857">
    <property type="term" value="F:transmembrane transporter activity"/>
    <property type="evidence" value="ECO:0007669"/>
    <property type="project" value="TreeGrafter"/>
</dbReference>
<evidence type="ECO:0000256" key="6">
    <source>
        <dbReference type="ARBA" id="ARBA00038076"/>
    </source>
</evidence>
<keyword evidence="3 7" id="KW-0812">Transmembrane</keyword>
<feature type="transmembrane region" description="Helical" evidence="7">
    <location>
        <begin position="330"/>
        <end position="352"/>
    </location>
</feature>
<dbReference type="GO" id="GO:0005886">
    <property type="term" value="C:plasma membrane"/>
    <property type="evidence" value="ECO:0007669"/>
    <property type="project" value="UniProtKB-SubCell"/>
</dbReference>
<evidence type="ECO:0000256" key="4">
    <source>
        <dbReference type="ARBA" id="ARBA00022989"/>
    </source>
</evidence>
<feature type="transmembrane region" description="Helical" evidence="7">
    <location>
        <begin position="364"/>
        <end position="384"/>
    </location>
</feature>
<evidence type="ECO:0000259" key="9">
    <source>
        <dbReference type="Pfam" id="PF12704"/>
    </source>
</evidence>
<dbReference type="EMBL" id="BJXB01000007">
    <property type="protein sequence ID" value="GEM46343.1"/>
    <property type="molecule type" value="Genomic_DNA"/>
</dbReference>
<keyword evidence="5 7" id="KW-0472">Membrane</keyword>
<dbReference type="OrthoDB" id="9770036at2"/>
<accession>A0A511N0G9</accession>
<keyword evidence="4 7" id="KW-1133">Transmembrane helix</keyword>
<name>A0A511N0G9_DEIC1</name>
<protein>
    <submittedName>
        <fullName evidence="10">ABC transporter permease</fullName>
    </submittedName>
</protein>
<sequence length="401" mass="42977">MSGPMSALQMAVRSILGNRLRSVLTSLGIIIGVSSVIILTALGEGSSRKIQAEVEKLGSNQLTVTPQMGSTSTLTLRDATEIQQQLASQVVAVSPTIQSNQKVRNGEKNVSATVIGGWPELQALKNITLQSGRFFTAEDNEGRRRVAVLGLNVARKLFGMKNALGERVKIAGISFEVIGTLPDQGGDGFFSMNDQVLVPIETYQQRLGRSSEARRDGVDSITVQGKDRGTLKQLEVQLKQVVRSSHTLEVEEDDDFSIFNQADALATFNQVNRSLMLLLVGIASISLLVGGIGIMNIMLVSVTERTREIGLRKAIGATPASIQLQFTIEAVVLSLSGGALGILVGLLGTWIAHQFAGSPVFVTWWSVAVSFLFSLVVGVLFGFLPAARAASLDPVQALRYE</sequence>
<evidence type="ECO:0000256" key="2">
    <source>
        <dbReference type="ARBA" id="ARBA00022475"/>
    </source>
</evidence>
<dbReference type="Proteomes" id="UP000321306">
    <property type="component" value="Unassembled WGS sequence"/>
</dbReference>
<feature type="domain" description="ABC3 transporter permease C-terminal" evidence="8">
    <location>
        <begin position="282"/>
        <end position="394"/>
    </location>
</feature>
<gene>
    <name evidence="10" type="ORF">DC3_19780</name>
</gene>
<organism evidence="10 11">
    <name type="scientific">Deinococcus cellulosilyticus (strain DSM 18568 / NBRC 106333 / KACC 11606 / 5516J-15)</name>
    <dbReference type="NCBI Taxonomy" id="1223518"/>
    <lineage>
        <taxon>Bacteria</taxon>
        <taxon>Thermotogati</taxon>
        <taxon>Deinococcota</taxon>
        <taxon>Deinococci</taxon>
        <taxon>Deinococcales</taxon>
        <taxon>Deinococcaceae</taxon>
        <taxon>Deinococcus</taxon>
    </lineage>
</organism>
<dbReference type="InterPro" id="IPR025857">
    <property type="entry name" value="MacB_PCD"/>
</dbReference>
<dbReference type="PANTHER" id="PTHR30572">
    <property type="entry name" value="MEMBRANE COMPONENT OF TRANSPORTER-RELATED"/>
    <property type="match status" value="1"/>
</dbReference>
<feature type="domain" description="MacB-like periplasmic core" evidence="9">
    <location>
        <begin position="22"/>
        <end position="240"/>
    </location>
</feature>
<evidence type="ECO:0000313" key="11">
    <source>
        <dbReference type="Proteomes" id="UP000321306"/>
    </source>
</evidence>
<feature type="transmembrane region" description="Helical" evidence="7">
    <location>
        <begin position="20"/>
        <end position="42"/>
    </location>
</feature>
<evidence type="ECO:0000259" key="8">
    <source>
        <dbReference type="Pfam" id="PF02687"/>
    </source>
</evidence>
<dbReference type="RefSeq" id="WP_146884159.1">
    <property type="nucleotide sequence ID" value="NZ_BJXB01000007.1"/>
</dbReference>
<dbReference type="Pfam" id="PF12704">
    <property type="entry name" value="MacB_PCD"/>
    <property type="match status" value="1"/>
</dbReference>
<comment type="caution">
    <text evidence="10">The sequence shown here is derived from an EMBL/GenBank/DDBJ whole genome shotgun (WGS) entry which is preliminary data.</text>
</comment>
<proteinExistence type="inferred from homology"/>
<keyword evidence="2" id="KW-1003">Cell membrane</keyword>
<evidence type="ECO:0000313" key="10">
    <source>
        <dbReference type="EMBL" id="GEM46343.1"/>
    </source>
</evidence>
<comment type="similarity">
    <text evidence="6">Belongs to the ABC-4 integral membrane protein family.</text>
</comment>
<evidence type="ECO:0000256" key="5">
    <source>
        <dbReference type="ARBA" id="ARBA00023136"/>
    </source>
</evidence>
<feature type="transmembrane region" description="Helical" evidence="7">
    <location>
        <begin position="275"/>
        <end position="302"/>
    </location>
</feature>
<dbReference type="PANTHER" id="PTHR30572:SF4">
    <property type="entry name" value="ABC TRANSPORTER PERMEASE YTRF"/>
    <property type="match status" value="1"/>
</dbReference>
<reference evidence="10 11" key="1">
    <citation type="submission" date="2019-07" db="EMBL/GenBank/DDBJ databases">
        <title>Whole genome shotgun sequence of Deinococcus cellulosilyticus NBRC 106333.</title>
        <authorList>
            <person name="Hosoyama A."/>
            <person name="Uohara A."/>
            <person name="Ohji S."/>
            <person name="Ichikawa N."/>
        </authorList>
    </citation>
    <scope>NUCLEOTIDE SEQUENCE [LARGE SCALE GENOMIC DNA]</scope>
    <source>
        <strain evidence="10 11">NBRC 106333</strain>
    </source>
</reference>
<dbReference type="InterPro" id="IPR050250">
    <property type="entry name" value="Macrolide_Exporter_MacB"/>
</dbReference>